<organism evidence="2 3">
    <name type="scientific">Coniochaeta hoffmannii</name>
    <dbReference type="NCBI Taxonomy" id="91930"/>
    <lineage>
        <taxon>Eukaryota</taxon>
        <taxon>Fungi</taxon>
        <taxon>Dikarya</taxon>
        <taxon>Ascomycota</taxon>
        <taxon>Pezizomycotina</taxon>
        <taxon>Sordariomycetes</taxon>
        <taxon>Sordariomycetidae</taxon>
        <taxon>Coniochaetales</taxon>
        <taxon>Coniochaetaceae</taxon>
        <taxon>Coniochaeta</taxon>
    </lineage>
</organism>
<keyword evidence="3" id="KW-1185">Reference proteome</keyword>
<proteinExistence type="predicted"/>
<feature type="compositionally biased region" description="Low complexity" evidence="1">
    <location>
        <begin position="109"/>
        <end position="129"/>
    </location>
</feature>
<dbReference type="Proteomes" id="UP001174691">
    <property type="component" value="Unassembled WGS sequence"/>
</dbReference>
<feature type="region of interest" description="Disordered" evidence="1">
    <location>
        <begin position="267"/>
        <end position="338"/>
    </location>
</feature>
<reference evidence="2" key="1">
    <citation type="submission" date="2022-07" db="EMBL/GenBank/DDBJ databases">
        <title>Fungi with potential for degradation of polypropylene.</title>
        <authorList>
            <person name="Gostincar C."/>
        </authorList>
    </citation>
    <scope>NUCLEOTIDE SEQUENCE</scope>
    <source>
        <strain evidence="2">EXF-13287</strain>
    </source>
</reference>
<feature type="compositionally biased region" description="Low complexity" evidence="1">
    <location>
        <begin position="267"/>
        <end position="283"/>
    </location>
</feature>
<gene>
    <name evidence="2" type="ORF">NKR19_g4100</name>
</gene>
<dbReference type="PANTHER" id="PTHR42053">
    <property type="match status" value="1"/>
</dbReference>
<feature type="compositionally biased region" description="Basic and acidic residues" evidence="1">
    <location>
        <begin position="294"/>
        <end position="309"/>
    </location>
</feature>
<sequence length="338" mass="35021">MATNTAPQRKPTLALATPSTANFPKDVLRDIPSAISATTPLSALSRFGEPLPSAGLPSAGITYCQTPMSARIKNEEKTPITPPLAYMDFLKNISLASPPLSGKMPLNRTSTSDSTASDSTTSTAESSSSEQDKGETDSAPSTASSEKTDVSCKCDDHKHAPKPAAAEKVAAEKMKSPKAAAARTLPMSPLVTGPQYPMSAPATNPNFPSLNPTSPSSNYGGVNSPITPWSARSIRSPFDWDAALKGRRFTEIPGSAAAAAAEATASAAAAAAEATASASGATTPKTANAAVTGSKRESRSTVRHIREVVTRTVTYTPRMAPAPKGKRRKLDHETAVDA</sequence>
<feature type="region of interest" description="Disordered" evidence="1">
    <location>
        <begin position="99"/>
        <end position="183"/>
    </location>
</feature>
<evidence type="ECO:0000313" key="2">
    <source>
        <dbReference type="EMBL" id="KAJ9156882.1"/>
    </source>
</evidence>
<evidence type="ECO:0000313" key="3">
    <source>
        <dbReference type="Proteomes" id="UP001174691"/>
    </source>
</evidence>
<dbReference type="PANTHER" id="PTHR42053:SF1">
    <property type="match status" value="1"/>
</dbReference>
<dbReference type="EMBL" id="JANBVN010000049">
    <property type="protein sequence ID" value="KAJ9156882.1"/>
    <property type="molecule type" value="Genomic_DNA"/>
</dbReference>
<protein>
    <submittedName>
        <fullName evidence="2">Uncharacterized protein</fullName>
    </submittedName>
</protein>
<comment type="caution">
    <text evidence="2">The sequence shown here is derived from an EMBL/GenBank/DDBJ whole genome shotgun (WGS) entry which is preliminary data.</text>
</comment>
<evidence type="ECO:0000256" key="1">
    <source>
        <dbReference type="SAM" id="MobiDB-lite"/>
    </source>
</evidence>
<name>A0AA38SEA5_9PEZI</name>
<feature type="compositionally biased region" description="Basic and acidic residues" evidence="1">
    <location>
        <begin position="146"/>
        <end position="158"/>
    </location>
</feature>
<dbReference type="AlphaFoldDB" id="A0AA38SEA5"/>
<accession>A0AA38SEA5</accession>